<keyword evidence="1" id="KW-0472">Membrane</keyword>
<organism evidence="2 3">
    <name type="scientific">Novipirellula caenicola</name>
    <dbReference type="NCBI Taxonomy" id="1536901"/>
    <lineage>
        <taxon>Bacteria</taxon>
        <taxon>Pseudomonadati</taxon>
        <taxon>Planctomycetota</taxon>
        <taxon>Planctomycetia</taxon>
        <taxon>Pirellulales</taxon>
        <taxon>Pirellulaceae</taxon>
        <taxon>Novipirellula</taxon>
    </lineage>
</organism>
<gene>
    <name evidence="2" type="ORF">Rcae01_02739</name>
</gene>
<reference evidence="2 3" key="1">
    <citation type="submission" date="2024-02" db="EMBL/GenBank/DDBJ databases">
        <title>Rhodopirellula caenicola NBRC 110016.</title>
        <authorList>
            <person name="Ichikawa N."/>
            <person name="Katano-Makiyama Y."/>
            <person name="Hidaka K."/>
        </authorList>
    </citation>
    <scope>NUCLEOTIDE SEQUENCE [LARGE SCALE GENOMIC DNA]</scope>
    <source>
        <strain evidence="2 3">NBRC 110016</strain>
    </source>
</reference>
<keyword evidence="1" id="KW-0812">Transmembrane</keyword>
<accession>A0ABP9VQ29</accession>
<name>A0ABP9VQ29_9BACT</name>
<keyword evidence="1" id="KW-1133">Transmembrane helix</keyword>
<sequence>MTTNSPERTAHSRPHSACSRGIRVTAGAVFLLVASIAGPSWAQLKPGQSDQFAGETCTLTLAPGVASASKKAHWRLNTANRTLTQGVSELKPANDLQSSNTGDAAERSFVIKTPEVKSDVMLEVDLFLHFGDPLSETRHPLRLHSPDCFVNLRQTLSDGGIALYDPAGITEDALEQTGLTLNVAASLKRIDSEAIIVIGEAIAWDKRIVKAAEQWASDGKWVIVLHPADASTWPMQTSAADRVKLAFTSITNSRWRPKQLDLDFWSSHAEHARGWELQVSNNQLRMTPAIGPQVWQLAEYQSRETHGGCLFVGVPLISRWNESPVPRELLTHILLQTLPHPQPDP</sequence>
<keyword evidence="3" id="KW-1185">Reference proteome</keyword>
<dbReference type="Proteomes" id="UP001416858">
    <property type="component" value="Unassembled WGS sequence"/>
</dbReference>
<proteinExistence type="predicted"/>
<evidence type="ECO:0000313" key="2">
    <source>
        <dbReference type="EMBL" id="GAA5507284.1"/>
    </source>
</evidence>
<evidence type="ECO:0000313" key="3">
    <source>
        <dbReference type="Proteomes" id="UP001416858"/>
    </source>
</evidence>
<evidence type="ECO:0000256" key="1">
    <source>
        <dbReference type="SAM" id="Phobius"/>
    </source>
</evidence>
<comment type="caution">
    <text evidence="2">The sequence shown here is derived from an EMBL/GenBank/DDBJ whole genome shotgun (WGS) entry which is preliminary data.</text>
</comment>
<dbReference type="RefSeq" id="WP_345684159.1">
    <property type="nucleotide sequence ID" value="NZ_BAABRO010000005.1"/>
</dbReference>
<feature type="transmembrane region" description="Helical" evidence="1">
    <location>
        <begin position="21"/>
        <end position="42"/>
    </location>
</feature>
<protein>
    <submittedName>
        <fullName evidence="2">Uncharacterized protein</fullName>
    </submittedName>
</protein>
<dbReference type="EMBL" id="BAABRO010000005">
    <property type="protein sequence ID" value="GAA5507284.1"/>
    <property type="molecule type" value="Genomic_DNA"/>
</dbReference>